<comment type="caution">
    <text evidence="2">The sequence shown here is derived from an EMBL/GenBank/DDBJ whole genome shotgun (WGS) entry which is preliminary data.</text>
</comment>
<reference evidence="2 3" key="1">
    <citation type="journal article" date="2018" name="PLoS ONE">
        <title>The draft genome of Kipferlia bialata reveals reductive genome evolution in fornicate parasites.</title>
        <authorList>
            <person name="Tanifuji G."/>
            <person name="Takabayashi S."/>
            <person name="Kume K."/>
            <person name="Takagi M."/>
            <person name="Nakayama T."/>
            <person name="Kamikawa R."/>
            <person name="Inagaki Y."/>
            <person name="Hashimoto T."/>
        </authorList>
    </citation>
    <scope>NUCLEOTIDE SEQUENCE [LARGE SCALE GENOMIC DNA]</scope>
    <source>
        <strain evidence="2">NY0173</strain>
    </source>
</reference>
<name>A0A9K3GHW6_9EUKA</name>
<protein>
    <submittedName>
        <fullName evidence="2">Uncharacterized protein</fullName>
    </submittedName>
</protein>
<proteinExistence type="predicted"/>
<dbReference type="EMBL" id="BDIP01000843">
    <property type="protein sequence ID" value="GIQ82871.1"/>
    <property type="molecule type" value="Genomic_DNA"/>
</dbReference>
<keyword evidence="1" id="KW-1133">Transmembrane helix</keyword>
<evidence type="ECO:0000313" key="2">
    <source>
        <dbReference type="EMBL" id="GIQ82871.1"/>
    </source>
</evidence>
<keyword evidence="1" id="KW-0472">Membrane</keyword>
<gene>
    <name evidence="2" type="ORF">KIPB_004091</name>
</gene>
<keyword evidence="1" id="KW-0812">Transmembrane</keyword>
<organism evidence="2 3">
    <name type="scientific">Kipferlia bialata</name>
    <dbReference type="NCBI Taxonomy" id="797122"/>
    <lineage>
        <taxon>Eukaryota</taxon>
        <taxon>Metamonada</taxon>
        <taxon>Carpediemonas-like organisms</taxon>
        <taxon>Kipferlia</taxon>
    </lineage>
</organism>
<feature type="transmembrane region" description="Helical" evidence="1">
    <location>
        <begin position="20"/>
        <end position="39"/>
    </location>
</feature>
<dbReference type="AlphaFoldDB" id="A0A9K3GHW6"/>
<dbReference type="Proteomes" id="UP000265618">
    <property type="component" value="Unassembled WGS sequence"/>
</dbReference>
<sequence length="88" mass="9455">MSGTCLASAEYASLCPSQTAFQVFYGVAIIGGVVVSLSMQLLRMTKLKSCVGVSGAFLMIATLNQSSMVVNSFTLNYRQVYRRDSVGE</sequence>
<evidence type="ECO:0000313" key="3">
    <source>
        <dbReference type="Proteomes" id="UP000265618"/>
    </source>
</evidence>
<keyword evidence="3" id="KW-1185">Reference proteome</keyword>
<accession>A0A9K3GHW6</accession>
<evidence type="ECO:0000256" key="1">
    <source>
        <dbReference type="SAM" id="Phobius"/>
    </source>
</evidence>